<reference evidence="4" key="1">
    <citation type="submission" date="2014-09" db="EMBL/GenBank/DDBJ databases">
        <authorList>
            <person name="Gomez-Valero L."/>
        </authorList>
    </citation>
    <scope>NUCLEOTIDE SEQUENCE [LARGE SCALE GENOMIC DNA]</scope>
    <source>
        <strain evidence="4">ATCC33218</strain>
    </source>
</reference>
<dbReference type="EMBL" id="FMVN01000007">
    <property type="protein sequence ID" value="SCY39489.1"/>
    <property type="molecule type" value="Genomic_DNA"/>
</dbReference>
<evidence type="ECO:0000313" key="2">
    <source>
        <dbReference type="EMBL" id="CEG61381.1"/>
    </source>
</evidence>
<dbReference type="STRING" id="451.B6N58_05580"/>
<name>A0A098GIS0_LEGMI</name>
<organism evidence="2 4">
    <name type="scientific">Legionella micdadei</name>
    <name type="common">Tatlockia micdadei</name>
    <dbReference type="NCBI Taxonomy" id="451"/>
    <lineage>
        <taxon>Bacteria</taxon>
        <taxon>Pseudomonadati</taxon>
        <taxon>Pseudomonadota</taxon>
        <taxon>Gammaproteobacteria</taxon>
        <taxon>Legionellales</taxon>
        <taxon>Legionellaceae</taxon>
        <taxon>Legionella</taxon>
    </lineage>
</organism>
<accession>A0A098GIS0</accession>
<dbReference type="PATRIC" id="fig|451.8.peg.1204"/>
<dbReference type="Pfam" id="PF02641">
    <property type="entry name" value="DUF190"/>
    <property type="match status" value="1"/>
</dbReference>
<keyword evidence="5" id="KW-1185">Reference proteome</keyword>
<sequence length="106" mass="12314">MEKGYQLKFFMEQNERHGKTPLYEWLIEVARERGIAGATAFFGTMGFGEHRKVHSAHFFELLDQPVEVSMIVTEEETNKLLQFLREENANLFYVKTPVEFGRLGGN</sequence>
<dbReference type="InterPro" id="IPR015867">
    <property type="entry name" value="N-reg_PII/ATP_PRibTrfase_C"/>
</dbReference>
<reference evidence="3 5" key="3">
    <citation type="submission" date="2016-10" db="EMBL/GenBank/DDBJ databases">
        <authorList>
            <person name="Varghese N."/>
            <person name="Submissions S."/>
        </authorList>
    </citation>
    <scope>NUCLEOTIDE SEQUENCE [LARGE SCALE GENOMIC DNA]</scope>
    <source>
        <strain evidence="3 5">ATCC 33218</strain>
    </source>
</reference>
<evidence type="ECO:0000256" key="1">
    <source>
        <dbReference type="ARBA" id="ARBA00010554"/>
    </source>
</evidence>
<dbReference type="InterPro" id="IPR003793">
    <property type="entry name" value="UPF0166"/>
</dbReference>
<reference evidence="2" key="2">
    <citation type="submission" date="2014-09" db="EMBL/GenBank/DDBJ databases">
        <authorList>
            <person name="GOMEZ-VALERO Laura"/>
        </authorList>
    </citation>
    <scope>NUCLEOTIDE SEQUENCE</scope>
    <source>
        <strain evidence="2">ATCC33218</strain>
    </source>
</reference>
<dbReference type="RefSeq" id="WP_197540458.1">
    <property type="nucleotide sequence ID" value="NZ_CP020614.1"/>
</dbReference>
<proteinExistence type="inferred from homology"/>
<dbReference type="Proteomes" id="UP000182998">
    <property type="component" value="Unassembled WGS sequence"/>
</dbReference>
<dbReference type="InterPro" id="IPR011322">
    <property type="entry name" value="N-reg_PII-like_a/b"/>
</dbReference>
<gene>
    <name evidence="2" type="ORF">LMI_2101</name>
    <name evidence="3" type="ORF">SAMN02982997_01590</name>
</gene>
<dbReference type="KEGG" id="tmc:LMI_2101"/>
<dbReference type="Proteomes" id="UP000032414">
    <property type="component" value="Chromosome I"/>
</dbReference>
<evidence type="ECO:0000313" key="5">
    <source>
        <dbReference type="Proteomes" id="UP000182998"/>
    </source>
</evidence>
<dbReference type="Gene3D" id="3.30.70.120">
    <property type="match status" value="1"/>
</dbReference>
<comment type="similarity">
    <text evidence="1">Belongs to the UPF0166 family.</text>
</comment>
<dbReference type="PANTHER" id="PTHR35983">
    <property type="entry name" value="UPF0166 PROTEIN TM_0021"/>
    <property type="match status" value="1"/>
</dbReference>
<dbReference type="AlphaFoldDB" id="A0A098GIS0"/>
<dbReference type="SUPFAM" id="SSF54913">
    <property type="entry name" value="GlnB-like"/>
    <property type="match status" value="1"/>
</dbReference>
<evidence type="ECO:0000313" key="4">
    <source>
        <dbReference type="Proteomes" id="UP000032414"/>
    </source>
</evidence>
<evidence type="ECO:0000313" key="3">
    <source>
        <dbReference type="EMBL" id="SCY39489.1"/>
    </source>
</evidence>
<dbReference type="PANTHER" id="PTHR35983:SF1">
    <property type="entry name" value="UPF0166 PROTEIN TM_0021"/>
    <property type="match status" value="1"/>
</dbReference>
<protein>
    <submittedName>
        <fullName evidence="3">PII-like signaling protein</fullName>
    </submittedName>
</protein>
<dbReference type="HOGENOM" id="CLU_168952_0_0_6"/>
<dbReference type="EMBL" id="LN614830">
    <property type="protein sequence ID" value="CEG61381.1"/>
    <property type="molecule type" value="Genomic_DNA"/>
</dbReference>